<evidence type="ECO:0000313" key="6">
    <source>
        <dbReference type="Proteomes" id="UP001501231"/>
    </source>
</evidence>
<evidence type="ECO:0000256" key="2">
    <source>
        <dbReference type="PROSITE-ProRule" id="PRU00335"/>
    </source>
</evidence>
<evidence type="ECO:0000256" key="1">
    <source>
        <dbReference type="ARBA" id="ARBA00023125"/>
    </source>
</evidence>
<dbReference type="EMBL" id="BAAARW010000026">
    <property type="protein sequence ID" value="GAA2443475.1"/>
    <property type="molecule type" value="Genomic_DNA"/>
</dbReference>
<proteinExistence type="predicted"/>
<evidence type="ECO:0000313" key="5">
    <source>
        <dbReference type="EMBL" id="GAA2443475.1"/>
    </source>
</evidence>
<dbReference type="InterPro" id="IPR050109">
    <property type="entry name" value="HTH-type_TetR-like_transc_reg"/>
</dbReference>
<evidence type="ECO:0000256" key="3">
    <source>
        <dbReference type="SAM" id="MobiDB-lite"/>
    </source>
</evidence>
<feature type="domain" description="HTH tetR-type" evidence="4">
    <location>
        <begin position="11"/>
        <end position="71"/>
    </location>
</feature>
<dbReference type="Pfam" id="PF00440">
    <property type="entry name" value="TetR_N"/>
    <property type="match status" value="1"/>
</dbReference>
<dbReference type="SUPFAM" id="SSF46689">
    <property type="entry name" value="Homeodomain-like"/>
    <property type="match status" value="1"/>
</dbReference>
<feature type="compositionally biased region" description="Basic and acidic residues" evidence="3">
    <location>
        <begin position="181"/>
        <end position="194"/>
    </location>
</feature>
<dbReference type="Gene3D" id="1.10.10.60">
    <property type="entry name" value="Homeodomain-like"/>
    <property type="match status" value="1"/>
</dbReference>
<dbReference type="PRINTS" id="PR00455">
    <property type="entry name" value="HTHTETR"/>
</dbReference>
<reference evidence="5 6" key="1">
    <citation type="journal article" date="2019" name="Int. J. Syst. Evol. Microbiol.">
        <title>The Global Catalogue of Microorganisms (GCM) 10K type strain sequencing project: providing services to taxonomists for standard genome sequencing and annotation.</title>
        <authorList>
            <consortium name="The Broad Institute Genomics Platform"/>
            <consortium name="The Broad Institute Genome Sequencing Center for Infectious Disease"/>
            <person name="Wu L."/>
            <person name="Ma J."/>
        </authorList>
    </citation>
    <scope>NUCLEOTIDE SEQUENCE [LARGE SCALE GENOMIC DNA]</scope>
    <source>
        <strain evidence="5 6">JCM 3325</strain>
    </source>
</reference>
<dbReference type="PANTHER" id="PTHR30055">
    <property type="entry name" value="HTH-TYPE TRANSCRIPTIONAL REGULATOR RUTR"/>
    <property type="match status" value="1"/>
</dbReference>
<dbReference type="PROSITE" id="PS50977">
    <property type="entry name" value="HTH_TETR_2"/>
    <property type="match status" value="1"/>
</dbReference>
<feature type="DNA-binding region" description="H-T-H motif" evidence="2">
    <location>
        <begin position="34"/>
        <end position="53"/>
    </location>
</feature>
<dbReference type="Proteomes" id="UP001501231">
    <property type="component" value="Unassembled WGS sequence"/>
</dbReference>
<keyword evidence="1 2" id="KW-0238">DNA-binding</keyword>
<feature type="region of interest" description="Disordered" evidence="3">
    <location>
        <begin position="146"/>
        <end position="218"/>
    </location>
</feature>
<keyword evidence="6" id="KW-1185">Reference proteome</keyword>
<comment type="caution">
    <text evidence="5">The sequence shown here is derived from an EMBL/GenBank/DDBJ whole genome shotgun (WGS) entry which is preliminary data.</text>
</comment>
<dbReference type="PANTHER" id="PTHR30055:SF219">
    <property type="entry name" value="TRANSCRIPTIONAL REGULATORY PROTEIN"/>
    <property type="match status" value="1"/>
</dbReference>
<dbReference type="Gene3D" id="1.10.357.10">
    <property type="entry name" value="Tetracycline Repressor, domain 2"/>
    <property type="match status" value="1"/>
</dbReference>
<dbReference type="InterPro" id="IPR001647">
    <property type="entry name" value="HTH_TetR"/>
</dbReference>
<evidence type="ECO:0000259" key="4">
    <source>
        <dbReference type="PROSITE" id="PS50977"/>
    </source>
</evidence>
<feature type="compositionally biased region" description="Low complexity" evidence="3">
    <location>
        <begin position="159"/>
        <end position="180"/>
    </location>
</feature>
<accession>A0ABN3JXV5</accession>
<protein>
    <recommendedName>
        <fullName evidence="4">HTH tetR-type domain-containing protein</fullName>
    </recommendedName>
</protein>
<gene>
    <name evidence="5" type="ORF">GCM10010191_70030</name>
</gene>
<organism evidence="5 6">
    <name type="scientific">Actinomadura vinacea</name>
    <dbReference type="NCBI Taxonomy" id="115336"/>
    <lineage>
        <taxon>Bacteria</taxon>
        <taxon>Bacillati</taxon>
        <taxon>Actinomycetota</taxon>
        <taxon>Actinomycetes</taxon>
        <taxon>Streptosporangiales</taxon>
        <taxon>Thermomonosporaceae</taxon>
        <taxon>Actinomadura</taxon>
    </lineage>
</organism>
<sequence length="270" mass="28339">MLESAVGSGAMGQRERLMAAARRLVQEQGYARTTSRDLAAAAEANIASINYHYGSKEELLTAALMETVDSWGDKIVSAPAAAPSGETAAPDAARERLARLWDEVIESFTTERAMIVAAVEAFAQAERLPRVREQLAAAYERSRVPLGRQLQGTRPPTANPQWAAPQGAAPQGAAPQGVQPRKVEPDGTEPHGAEPHGALPHGAEAHGGEPYGAGSDGERTARAVGSVYSALIAGLSLQWLVDPENAPSADEVMLGLQAMVTSVRSTDQSG</sequence>
<dbReference type="InterPro" id="IPR009057">
    <property type="entry name" value="Homeodomain-like_sf"/>
</dbReference>
<name>A0ABN3JXV5_9ACTN</name>